<dbReference type="Pfam" id="PF03943">
    <property type="entry name" value="TAP_C"/>
    <property type="match status" value="1"/>
</dbReference>
<gene>
    <name evidence="13" type="ORF">EG327_004051</name>
</gene>
<dbReference type="Gene3D" id="3.10.450.50">
    <property type="match status" value="1"/>
</dbReference>
<feature type="domain" description="NTF2" evidence="11">
    <location>
        <begin position="296"/>
        <end position="463"/>
    </location>
</feature>
<comment type="function">
    <text evidence="8">Involved in the export of mRNA from the nucleus to the cytoplasm.</text>
</comment>
<evidence type="ECO:0000313" key="13">
    <source>
        <dbReference type="EMBL" id="KAE9987033.1"/>
    </source>
</evidence>
<protein>
    <recommendedName>
        <fullName evidence="9">mRNA export factor MEX67</fullName>
    </recommendedName>
</protein>
<dbReference type="FunFam" id="1.10.8.10:FF:000018">
    <property type="entry name" value="Nuclear RNA export factor 1"/>
    <property type="match status" value="1"/>
</dbReference>
<dbReference type="Gene3D" id="1.10.8.10">
    <property type="entry name" value="DNA helicase RuvA subunit, C-terminal domain"/>
    <property type="match status" value="1"/>
</dbReference>
<feature type="domain" description="TAP-C" evidence="12">
    <location>
        <begin position="496"/>
        <end position="551"/>
    </location>
</feature>
<dbReference type="PROSITE" id="PS51450">
    <property type="entry name" value="LRR"/>
    <property type="match status" value="1"/>
</dbReference>
<reference evidence="13 14" key="1">
    <citation type="submission" date="2019-07" db="EMBL/GenBank/DDBJ databases">
        <title>Venturia inaequalis Genome Resource.</title>
        <authorList>
            <person name="Lichtner F.J."/>
        </authorList>
    </citation>
    <scope>NUCLEOTIDE SEQUENCE [LARGE SCALE GENOMIC DNA]</scope>
    <source>
        <strain evidence="13 14">DMI_063113</strain>
    </source>
</reference>
<dbReference type="PROSITE" id="PS51281">
    <property type="entry name" value="TAP_C"/>
    <property type="match status" value="1"/>
</dbReference>
<dbReference type="PROSITE" id="PS50177">
    <property type="entry name" value="NTF2_DOMAIN"/>
    <property type="match status" value="1"/>
</dbReference>
<evidence type="ECO:0000256" key="7">
    <source>
        <dbReference type="ARBA" id="ARBA00023242"/>
    </source>
</evidence>
<dbReference type="SUPFAM" id="SSF54427">
    <property type="entry name" value="NTF2-like"/>
    <property type="match status" value="1"/>
</dbReference>
<dbReference type="CDD" id="cd14342">
    <property type="entry name" value="UBA_TAP-C"/>
    <property type="match status" value="1"/>
</dbReference>
<comment type="caution">
    <text evidence="13">The sequence shown here is derived from an EMBL/GenBank/DDBJ whole genome shotgun (WGS) entry which is preliminary data.</text>
</comment>
<dbReference type="SUPFAM" id="SSF52058">
    <property type="entry name" value="L domain-like"/>
    <property type="match status" value="1"/>
</dbReference>
<organism evidence="13 14">
    <name type="scientific">Venturia inaequalis</name>
    <name type="common">Apple scab fungus</name>
    <dbReference type="NCBI Taxonomy" id="5025"/>
    <lineage>
        <taxon>Eukaryota</taxon>
        <taxon>Fungi</taxon>
        <taxon>Dikarya</taxon>
        <taxon>Ascomycota</taxon>
        <taxon>Pezizomycotina</taxon>
        <taxon>Dothideomycetes</taxon>
        <taxon>Pleosporomycetidae</taxon>
        <taxon>Venturiales</taxon>
        <taxon>Venturiaceae</taxon>
        <taxon>Venturia</taxon>
    </lineage>
</organism>
<evidence type="ECO:0000256" key="10">
    <source>
        <dbReference type="SAM" id="MobiDB-lite"/>
    </source>
</evidence>
<dbReference type="Pfam" id="PF22602">
    <property type="entry name" value="NXF_NTF2"/>
    <property type="match status" value="1"/>
</dbReference>
<evidence type="ECO:0000256" key="8">
    <source>
        <dbReference type="ARBA" id="ARBA00055253"/>
    </source>
</evidence>
<evidence type="ECO:0000256" key="4">
    <source>
        <dbReference type="ARBA" id="ARBA00022614"/>
    </source>
</evidence>
<keyword evidence="14" id="KW-1185">Reference proteome</keyword>
<evidence type="ECO:0000256" key="1">
    <source>
        <dbReference type="ARBA" id="ARBA00004123"/>
    </source>
</evidence>
<sequence>MAVRGSRRSNLPPQRGPRSARDLTMRDAPPSGPAADHRRPATRRPARGGPDNRAPDGRPAPAADRRPAPGTDRRPARGGPDNRAADRSRGRGRGRAGVSFGGRGTSEPNQTPEITANIEAALTRRYNKDTKILDLSSLGQDSDLKKAEFHGLTESHGTKFFKCIMKVCDGFFKTPEDKENLIAGIILANNGLKDLTPLTGYLGLDRTFPDLKAVDLSGNRISKIEDLSRWKYKFKRLEHLVLSGNPIESDLKLARSLVEQFPALVTVNNLPIPAEIYIKPNPPKVLPPIFGDINGLVEKFVTTFFPGFDNHRAAMVPYYYDATSKFSYCVDTKSLRAPSEPKVLQKGEWKDYTHNSRNLHILNNPHTKVRRLHQGVDDITKAFNDIPTTKHAAFDNTKWLVECSMIPNVPDLAGTKGGVNGFRVLVHGEYQQIETGKSRSFDRTFILAPGPNEVRIINDMMTIRGYGGSEAFQPDASEPVVQTHAVQTAPVLSEEEQKQKWVLELSRISGMNFEYSQMCMEQCDWVPDDALASFTEKHQQGQVPTEAFVQIV</sequence>
<dbReference type="PANTHER" id="PTHR10662">
    <property type="entry name" value="NUCLEAR RNA EXPORT FACTOR"/>
    <property type="match status" value="1"/>
</dbReference>
<dbReference type="GO" id="GO:0016973">
    <property type="term" value="P:poly(A)+ mRNA export from nucleus"/>
    <property type="evidence" value="ECO:0007669"/>
    <property type="project" value="TreeGrafter"/>
</dbReference>
<comment type="similarity">
    <text evidence="2">Belongs to the NXF family.</text>
</comment>
<evidence type="ECO:0000256" key="9">
    <source>
        <dbReference type="ARBA" id="ARBA00069694"/>
    </source>
</evidence>
<dbReference type="InterPro" id="IPR002075">
    <property type="entry name" value="NTF2_dom"/>
</dbReference>
<feature type="region of interest" description="Disordered" evidence="10">
    <location>
        <begin position="1"/>
        <end position="111"/>
    </location>
</feature>
<keyword evidence="6" id="KW-0509">mRNA transport</keyword>
<dbReference type="GO" id="GO:0042272">
    <property type="term" value="C:nuclear RNA export factor complex"/>
    <property type="evidence" value="ECO:0007669"/>
    <property type="project" value="UniProtKB-ARBA"/>
</dbReference>
<dbReference type="InterPro" id="IPR009060">
    <property type="entry name" value="UBA-like_sf"/>
</dbReference>
<dbReference type="EMBL" id="WNWR01000245">
    <property type="protein sequence ID" value="KAE9987033.1"/>
    <property type="molecule type" value="Genomic_DNA"/>
</dbReference>
<feature type="compositionally biased region" description="Basic and acidic residues" evidence="10">
    <location>
        <begin position="63"/>
        <end position="75"/>
    </location>
</feature>
<dbReference type="SUPFAM" id="SSF46934">
    <property type="entry name" value="UBA-like"/>
    <property type="match status" value="1"/>
</dbReference>
<evidence type="ECO:0000256" key="3">
    <source>
        <dbReference type="ARBA" id="ARBA00022448"/>
    </source>
</evidence>
<dbReference type="InterPro" id="IPR005637">
    <property type="entry name" value="TAP_C_dom"/>
</dbReference>
<keyword evidence="3" id="KW-0813">Transport</keyword>
<dbReference type="InterPro" id="IPR018222">
    <property type="entry name" value="Nuclear_transport_factor_2_euk"/>
</dbReference>
<evidence type="ECO:0000259" key="12">
    <source>
        <dbReference type="PROSITE" id="PS51281"/>
    </source>
</evidence>
<dbReference type="InterPro" id="IPR030217">
    <property type="entry name" value="NXF_fam"/>
</dbReference>
<evidence type="ECO:0000256" key="6">
    <source>
        <dbReference type="ARBA" id="ARBA00022816"/>
    </source>
</evidence>
<evidence type="ECO:0000313" key="14">
    <source>
        <dbReference type="Proteomes" id="UP000490939"/>
    </source>
</evidence>
<evidence type="ECO:0000256" key="2">
    <source>
        <dbReference type="ARBA" id="ARBA00009285"/>
    </source>
</evidence>
<evidence type="ECO:0000256" key="5">
    <source>
        <dbReference type="ARBA" id="ARBA00022737"/>
    </source>
</evidence>
<feature type="compositionally biased region" description="Low complexity" evidence="10">
    <location>
        <begin position="47"/>
        <end position="62"/>
    </location>
</feature>
<comment type="subcellular location">
    <subcellularLocation>
        <location evidence="1">Nucleus</location>
    </subcellularLocation>
</comment>
<evidence type="ECO:0000259" key="11">
    <source>
        <dbReference type="PROSITE" id="PS50177"/>
    </source>
</evidence>
<dbReference type="GO" id="GO:0003723">
    <property type="term" value="F:RNA binding"/>
    <property type="evidence" value="ECO:0007669"/>
    <property type="project" value="TreeGrafter"/>
</dbReference>
<dbReference type="AlphaFoldDB" id="A0A8H3VHC2"/>
<dbReference type="SMART" id="SM00804">
    <property type="entry name" value="TAP_C"/>
    <property type="match status" value="1"/>
</dbReference>
<dbReference type="InterPro" id="IPR032710">
    <property type="entry name" value="NTF2-like_dom_sf"/>
</dbReference>
<dbReference type="Proteomes" id="UP000490939">
    <property type="component" value="Unassembled WGS sequence"/>
</dbReference>
<keyword evidence="7" id="KW-0539">Nucleus</keyword>
<dbReference type="InterPro" id="IPR001611">
    <property type="entry name" value="Leu-rich_rpt"/>
</dbReference>
<proteinExistence type="inferred from homology"/>
<keyword evidence="5" id="KW-0677">Repeat</keyword>
<dbReference type="InterPro" id="IPR032675">
    <property type="entry name" value="LRR_dom_sf"/>
</dbReference>
<name>A0A8H3VHC2_VENIN</name>
<accession>A0A8H3VHC2</accession>
<keyword evidence="4" id="KW-0433">Leucine-rich repeat</keyword>
<dbReference type="PANTHER" id="PTHR10662:SF22">
    <property type="entry name" value="NUCLEAR RNA EXPORT FACTOR 1"/>
    <property type="match status" value="1"/>
</dbReference>
<dbReference type="Gene3D" id="3.80.10.10">
    <property type="entry name" value="Ribonuclease Inhibitor"/>
    <property type="match status" value="1"/>
</dbReference>